<dbReference type="GeneID" id="80533841"/>
<name>A0A3G1NGY3_9MONO</name>
<evidence type="ECO:0000313" key="1">
    <source>
        <dbReference type="EMBL" id="AUZ99696.1"/>
    </source>
</evidence>
<dbReference type="KEGG" id="vg:80533841"/>
<protein>
    <submittedName>
        <fullName evidence="1">Uncharacterized protein</fullName>
    </submittedName>
</protein>
<accession>A0A3G1NGY3</accession>
<dbReference type="EMBL" id="MG489864">
    <property type="protein sequence ID" value="AUZ99696.1"/>
    <property type="molecule type" value="Viral_cRNA"/>
</dbReference>
<keyword evidence="2" id="KW-1185">Reference proteome</keyword>
<sequence>MTNPILAKLAIMIGDHRVSEVDSEIRRYPGLSKELVYAYFKESHANSSWVKFYAERPHALQDNSQP</sequence>
<dbReference type="Proteomes" id="UP000501948">
    <property type="component" value="Segment"/>
</dbReference>
<reference evidence="1" key="1">
    <citation type="submission" date="2017-11" db="EMBL/GenBank/DDBJ databases">
        <title>Genomic characterization, phylogenetic position and in situ localization of a novel member of Mononegavirales in Lepeophtheirus salmonis.</title>
        <authorList>
            <person name="Nylund A."/>
            <person name="Okland A."/>
            <person name="Skoge R."/>
            <person name="Plarre H."/>
        </authorList>
    </citation>
    <scope>NUCLEOTIDE SEQUENCE [LARGE SCALE GENOMIC DNA]</scope>
    <source>
        <strain evidence="1">LS24</strain>
    </source>
</reference>
<proteinExistence type="predicted"/>
<organism evidence="1">
    <name type="scientific">Lepeophtheirus virus LS24</name>
    <dbReference type="NCBI Taxonomy" id="2080823"/>
    <lineage>
        <taxon>Viruses</taxon>
        <taxon>Riboviria</taxon>
        <taxon>Orthornavirae</taxon>
        <taxon>Negarnaviricota</taxon>
        <taxon>Haploviricotina</taxon>
        <taxon>Monjiviricetes</taxon>
        <taxon>Mononegavirales</taxon>
    </lineage>
</organism>
<evidence type="ECO:0000313" key="2">
    <source>
        <dbReference type="Proteomes" id="UP000501948"/>
    </source>
</evidence>
<dbReference type="RefSeq" id="YP_010796373.1">
    <property type="nucleotide sequence ID" value="NC_076002.1"/>
</dbReference>